<dbReference type="GO" id="GO:0005384">
    <property type="term" value="F:manganese ion transmembrane transporter activity"/>
    <property type="evidence" value="ECO:0007669"/>
    <property type="project" value="InterPro"/>
</dbReference>
<organism evidence="6 7">
    <name type="scientific">candidate division WWE3 bacterium GW2011_GWA1_46_21</name>
    <dbReference type="NCBI Taxonomy" id="1619107"/>
    <lineage>
        <taxon>Bacteria</taxon>
        <taxon>Katanobacteria</taxon>
    </lineage>
</organism>
<reference evidence="6 7" key="1">
    <citation type="journal article" date="2015" name="Nature">
        <title>rRNA introns, odd ribosomes, and small enigmatic genomes across a large radiation of phyla.</title>
        <authorList>
            <person name="Brown C.T."/>
            <person name="Hug L.A."/>
            <person name="Thomas B.C."/>
            <person name="Sharon I."/>
            <person name="Castelle C.J."/>
            <person name="Singh A."/>
            <person name="Wilkins M.J."/>
            <person name="Williams K.H."/>
            <person name="Banfield J.F."/>
        </authorList>
    </citation>
    <scope>NUCLEOTIDE SEQUENCE [LARGE SCALE GENOMIC DNA]</scope>
</reference>
<evidence type="ECO:0000256" key="5">
    <source>
        <dbReference type="SAM" id="Phobius"/>
    </source>
</evidence>
<dbReference type="Pfam" id="PF01988">
    <property type="entry name" value="VIT1"/>
    <property type="match status" value="2"/>
</dbReference>
<name>A0A0G1PDR0_UNCKA</name>
<dbReference type="CDD" id="cd01059">
    <property type="entry name" value="CCC1_like"/>
    <property type="match status" value="1"/>
</dbReference>
<evidence type="ECO:0000256" key="3">
    <source>
        <dbReference type="ARBA" id="ARBA00022989"/>
    </source>
</evidence>
<dbReference type="GO" id="GO:0012505">
    <property type="term" value="C:endomembrane system"/>
    <property type="evidence" value="ECO:0007669"/>
    <property type="project" value="UniProtKB-SubCell"/>
</dbReference>
<keyword evidence="3 5" id="KW-1133">Transmembrane helix</keyword>
<gene>
    <name evidence="6" type="ORF">UX44_C0012G0002</name>
</gene>
<protein>
    <recommendedName>
        <fullName evidence="8">VIT family protein</fullName>
    </recommendedName>
</protein>
<comment type="subcellular location">
    <subcellularLocation>
        <location evidence="1">Endomembrane system</location>
        <topology evidence="1">Multi-pass membrane protein</topology>
    </subcellularLocation>
</comment>
<keyword evidence="4 5" id="KW-0472">Membrane</keyword>
<evidence type="ECO:0000313" key="6">
    <source>
        <dbReference type="EMBL" id="KKU30792.1"/>
    </source>
</evidence>
<dbReference type="AlphaFoldDB" id="A0A0G1PDR0"/>
<feature type="transmembrane region" description="Helical" evidence="5">
    <location>
        <begin position="83"/>
        <end position="102"/>
    </location>
</feature>
<evidence type="ECO:0000256" key="4">
    <source>
        <dbReference type="ARBA" id="ARBA00023136"/>
    </source>
</evidence>
<feature type="transmembrane region" description="Helical" evidence="5">
    <location>
        <begin position="108"/>
        <end position="127"/>
    </location>
</feature>
<evidence type="ECO:0000256" key="1">
    <source>
        <dbReference type="ARBA" id="ARBA00004127"/>
    </source>
</evidence>
<comment type="caution">
    <text evidence="6">The sequence shown here is derived from an EMBL/GenBank/DDBJ whole genome shotgun (WGS) entry which is preliminary data.</text>
</comment>
<dbReference type="EMBL" id="LCMF01000012">
    <property type="protein sequence ID" value="KKU30792.1"/>
    <property type="molecule type" value="Genomic_DNA"/>
</dbReference>
<evidence type="ECO:0000313" key="7">
    <source>
        <dbReference type="Proteomes" id="UP000034732"/>
    </source>
</evidence>
<feature type="transmembrane region" description="Helical" evidence="5">
    <location>
        <begin position="40"/>
        <end position="62"/>
    </location>
</feature>
<dbReference type="Proteomes" id="UP000034732">
    <property type="component" value="Unassembled WGS sequence"/>
</dbReference>
<proteinExistence type="predicted"/>
<evidence type="ECO:0000256" key="2">
    <source>
        <dbReference type="ARBA" id="ARBA00022692"/>
    </source>
</evidence>
<keyword evidence="2 5" id="KW-0812">Transmembrane</keyword>
<sequence>MLRINKDSIRNIIFGVEDSLVSTIGVVFGIATATQDPKTTLTSGIIVVAVEAISMGAGSYLSEQSTDEYAGKKEHSDNPVMDGVLMAISYGLSGVLVLLPYMLLPIDIAKYVSIGATTAALFLLGYIPNKSIKSAIRMAVVAGVAILAGFLIASLI</sequence>
<dbReference type="GO" id="GO:0030026">
    <property type="term" value="P:intracellular manganese ion homeostasis"/>
    <property type="evidence" value="ECO:0007669"/>
    <property type="project" value="InterPro"/>
</dbReference>
<evidence type="ECO:0008006" key="8">
    <source>
        <dbReference type="Google" id="ProtNLM"/>
    </source>
</evidence>
<feature type="transmembrane region" description="Helical" evidence="5">
    <location>
        <begin position="134"/>
        <end position="155"/>
    </location>
</feature>
<accession>A0A0G1PDR0</accession>
<feature type="transmembrane region" description="Helical" evidence="5">
    <location>
        <begin position="12"/>
        <end position="34"/>
    </location>
</feature>
<dbReference type="InterPro" id="IPR008217">
    <property type="entry name" value="Ccc1_fam"/>
</dbReference>
<dbReference type="PANTHER" id="PTHR31851">
    <property type="entry name" value="FE(2+)/MN(2+) TRANSPORTER PCL1"/>
    <property type="match status" value="1"/>
</dbReference>